<dbReference type="Proteomes" id="UP000326877">
    <property type="component" value="Unassembled WGS sequence"/>
</dbReference>
<name>A0A5N7BYB2_PETAA</name>
<protein>
    <submittedName>
        <fullName evidence="1">Uncharacterized protein</fullName>
    </submittedName>
</protein>
<organism evidence="1">
    <name type="scientific">Petromyces alliaceus</name>
    <name type="common">Aspergillus alliaceus</name>
    <dbReference type="NCBI Taxonomy" id="209559"/>
    <lineage>
        <taxon>Eukaryota</taxon>
        <taxon>Fungi</taxon>
        <taxon>Dikarya</taxon>
        <taxon>Ascomycota</taxon>
        <taxon>Pezizomycotina</taxon>
        <taxon>Eurotiomycetes</taxon>
        <taxon>Eurotiomycetidae</taxon>
        <taxon>Eurotiales</taxon>
        <taxon>Aspergillaceae</taxon>
        <taxon>Aspergillus</taxon>
        <taxon>Aspergillus subgen. Circumdati</taxon>
    </lineage>
</organism>
<sequence length="56" mass="6132">MIRGFSPVSIPHILSDIQQGTYLLSVSCTIPRSSVGIPSRPFFCGPSTLYLPSLFF</sequence>
<reference evidence="1" key="1">
    <citation type="submission" date="2019-04" db="EMBL/GenBank/DDBJ databases">
        <title>Friends and foes A comparative genomics studyof 23 Aspergillus species from section Flavi.</title>
        <authorList>
            <consortium name="DOE Joint Genome Institute"/>
            <person name="Kjaerbolling I."/>
            <person name="Vesth T."/>
            <person name="Frisvad J.C."/>
            <person name="Nybo J.L."/>
            <person name="Theobald S."/>
            <person name="Kildgaard S."/>
            <person name="Isbrandt T."/>
            <person name="Kuo A."/>
            <person name="Sato A."/>
            <person name="Lyhne E.K."/>
            <person name="Kogle M.E."/>
            <person name="Wiebenga A."/>
            <person name="Kun R.S."/>
            <person name="Lubbers R.J."/>
            <person name="Makela M.R."/>
            <person name="Barry K."/>
            <person name="Chovatia M."/>
            <person name="Clum A."/>
            <person name="Daum C."/>
            <person name="Haridas S."/>
            <person name="He G."/>
            <person name="LaButti K."/>
            <person name="Lipzen A."/>
            <person name="Mondo S."/>
            <person name="Riley R."/>
            <person name="Salamov A."/>
            <person name="Simmons B.A."/>
            <person name="Magnuson J.K."/>
            <person name="Henrissat B."/>
            <person name="Mortensen U.H."/>
            <person name="Larsen T.O."/>
            <person name="Devries R.P."/>
            <person name="Grigoriev I.V."/>
            <person name="Machida M."/>
            <person name="Baker S.E."/>
            <person name="Andersen M.R."/>
        </authorList>
    </citation>
    <scope>NUCLEOTIDE SEQUENCE [LARGE SCALE GENOMIC DNA]</scope>
    <source>
        <strain evidence="1">IBT 14317</strain>
    </source>
</reference>
<proteinExistence type="predicted"/>
<accession>A0A5N7BYB2</accession>
<dbReference type="EMBL" id="ML735308">
    <property type="protein sequence ID" value="KAE8386633.1"/>
    <property type="molecule type" value="Genomic_DNA"/>
</dbReference>
<evidence type="ECO:0000313" key="1">
    <source>
        <dbReference type="EMBL" id="KAE8386633.1"/>
    </source>
</evidence>
<dbReference type="PROSITE" id="PS51257">
    <property type="entry name" value="PROKAR_LIPOPROTEIN"/>
    <property type="match status" value="1"/>
</dbReference>
<gene>
    <name evidence="1" type="ORF">BDV23DRAFT_162959</name>
</gene>
<dbReference type="AlphaFoldDB" id="A0A5N7BYB2"/>